<accession>A0A0L8H8P3</accession>
<reference evidence="1" key="1">
    <citation type="submission" date="2015-07" db="EMBL/GenBank/DDBJ databases">
        <title>MeaNS - Measles Nucleotide Surveillance Program.</title>
        <authorList>
            <person name="Tran T."/>
            <person name="Druce J."/>
        </authorList>
    </citation>
    <scope>NUCLEOTIDE SEQUENCE</scope>
    <source>
        <strain evidence="1">UCB-OBI-ISO-001</strain>
        <tissue evidence="1">Gonad</tissue>
    </source>
</reference>
<name>A0A0L8H8P3_OCTBM</name>
<organism evidence="1">
    <name type="scientific">Octopus bimaculoides</name>
    <name type="common">California two-spotted octopus</name>
    <dbReference type="NCBI Taxonomy" id="37653"/>
    <lineage>
        <taxon>Eukaryota</taxon>
        <taxon>Metazoa</taxon>
        <taxon>Spiralia</taxon>
        <taxon>Lophotrochozoa</taxon>
        <taxon>Mollusca</taxon>
        <taxon>Cephalopoda</taxon>
        <taxon>Coleoidea</taxon>
        <taxon>Octopodiformes</taxon>
        <taxon>Octopoda</taxon>
        <taxon>Incirrata</taxon>
        <taxon>Octopodidae</taxon>
        <taxon>Octopus</taxon>
    </lineage>
</organism>
<sequence length="62" mass="7475">MDVVKEREKGHCIEMVFLRSVKKKKVKSLFTTYCIVLRQFLGMVEEGRKEERKKKEKIENNE</sequence>
<dbReference type="AlphaFoldDB" id="A0A0L8H8P3"/>
<protein>
    <submittedName>
        <fullName evidence="1">Uncharacterized protein</fullName>
    </submittedName>
</protein>
<gene>
    <name evidence="1" type="ORF">OCBIM_22020078mg</name>
</gene>
<dbReference type="EMBL" id="KQ418849">
    <property type="protein sequence ID" value="KOF85587.1"/>
    <property type="molecule type" value="Genomic_DNA"/>
</dbReference>
<evidence type="ECO:0000313" key="1">
    <source>
        <dbReference type="EMBL" id="KOF85587.1"/>
    </source>
</evidence>
<proteinExistence type="predicted"/>